<feature type="domain" description="Solute-binding protein family 3/N-terminal" evidence="5">
    <location>
        <begin position="51"/>
        <end position="279"/>
    </location>
</feature>
<dbReference type="InterPro" id="IPR018313">
    <property type="entry name" value="SBP_3_CS"/>
</dbReference>
<reference evidence="6" key="2">
    <citation type="submission" date="2011-07" db="EMBL/GenBank/DDBJ databases">
        <authorList>
            <person name="Franz C."/>
        </authorList>
    </citation>
    <scope>NUCLEOTIDE SEQUENCE</scope>
    <source>
        <strain evidence="6">Fsh4-2</strain>
    </source>
</reference>
<proteinExistence type="inferred from homology"/>
<comment type="similarity">
    <text evidence="2 4">Belongs to the bacterial solute-binding protein 3 family.</text>
</comment>
<evidence type="ECO:0000256" key="4">
    <source>
        <dbReference type="RuleBase" id="RU003744"/>
    </source>
</evidence>
<evidence type="ECO:0000256" key="1">
    <source>
        <dbReference type="ARBA" id="ARBA00004196"/>
    </source>
</evidence>
<sequence>MINESVSKKGVRHMVKKKVSLVMGVATIAAAGLLTVGYSQKVSSNSSDKSTLKVATSGTLYPTSYHDSKSKKLTGYDIEVVRAVAKKMGRKVEFKQLNVDGQLTAVKTGKVDMAANDIGISPQRKKSYRLSTPYKHSFNSIVVRKSDNSGINSWDDIKGKKAAGEAGTSYQRLAKQLDAKTVNYNNVSNDVYLRDVKNGRTDFIMNDYYLQKLALKAVPDNDLKIQKNMYFKTKDDGSGTGILMKKDNKKLAKQVNKALASLKKDGTLKDLSEKFYDADVTKKPNVHISKNFTIKD</sequence>
<evidence type="ECO:0000256" key="2">
    <source>
        <dbReference type="ARBA" id="ARBA00010333"/>
    </source>
</evidence>
<dbReference type="GO" id="GO:0030313">
    <property type="term" value="C:cell envelope"/>
    <property type="evidence" value="ECO:0007669"/>
    <property type="project" value="UniProtKB-SubCell"/>
</dbReference>
<dbReference type="PANTHER" id="PTHR35936">
    <property type="entry name" value="MEMBRANE-BOUND LYTIC MUREIN TRANSGLYCOSYLASE F"/>
    <property type="match status" value="1"/>
</dbReference>
<keyword evidence="3" id="KW-0732">Signal</keyword>
<dbReference type="Pfam" id="PF00497">
    <property type="entry name" value="SBP_bac_3"/>
    <property type="match status" value="1"/>
</dbReference>
<evidence type="ECO:0000313" key="6">
    <source>
        <dbReference type="EMBL" id="CCC56738.1"/>
    </source>
</evidence>
<reference evidence="6" key="1">
    <citation type="journal article" date="2011" name="J. Bacteriol.">
        <title>Genome Sequence of Weissella thailandensis fsh4-2.</title>
        <authorList>
            <person name="Benomar N."/>
            <person name="Abriouel H."/>
            <person name="Lee H."/>
            <person name="Cho G.S."/>
            <person name="Huch M."/>
            <person name="Pulido R.P."/>
            <person name="Holzapfel W.H."/>
            <person name="Galvez A."/>
            <person name="Franz C.M."/>
        </authorList>
    </citation>
    <scope>NUCLEOTIDE SEQUENCE</scope>
    <source>
        <strain evidence="6">Fsh4-2</strain>
    </source>
</reference>
<dbReference type="Gene3D" id="3.40.190.10">
    <property type="entry name" value="Periplasmic binding protein-like II"/>
    <property type="match status" value="2"/>
</dbReference>
<dbReference type="PANTHER" id="PTHR35936:SF34">
    <property type="entry name" value="ABC TRANSPORTER EXTRACELLULAR-BINDING PROTEIN YCKB-RELATED"/>
    <property type="match status" value="1"/>
</dbReference>
<dbReference type="PROSITE" id="PS01039">
    <property type="entry name" value="SBP_BACTERIAL_3"/>
    <property type="match status" value="1"/>
</dbReference>
<name>G0UG56_9LACO</name>
<evidence type="ECO:0000256" key="3">
    <source>
        <dbReference type="ARBA" id="ARBA00022729"/>
    </source>
</evidence>
<protein>
    <submittedName>
        <fullName evidence="6">Amino acid ABC superfamily ATP binding cassette transporter, binding protein</fullName>
    </submittedName>
</protein>
<accession>G0UG56</accession>
<comment type="subcellular location">
    <subcellularLocation>
        <location evidence="1">Cell envelope</location>
    </subcellularLocation>
</comment>
<evidence type="ECO:0000259" key="5">
    <source>
        <dbReference type="SMART" id="SM00062"/>
    </source>
</evidence>
<gene>
    <name evidence="6" type="ORF">WT2_00740</name>
</gene>
<dbReference type="SUPFAM" id="SSF53850">
    <property type="entry name" value="Periplasmic binding protein-like II"/>
    <property type="match status" value="1"/>
</dbReference>
<dbReference type="AlphaFoldDB" id="G0UG56"/>
<organism evidence="6">
    <name type="scientific">Weissella thailandensis fsh4-2</name>
    <dbReference type="NCBI Taxonomy" id="1056112"/>
    <lineage>
        <taxon>Bacteria</taxon>
        <taxon>Bacillati</taxon>
        <taxon>Bacillota</taxon>
        <taxon>Bacilli</taxon>
        <taxon>Lactobacillales</taxon>
        <taxon>Lactobacillaceae</taxon>
        <taxon>Weissella</taxon>
    </lineage>
</organism>
<dbReference type="EMBL" id="HE575151">
    <property type="protein sequence ID" value="CCC56738.1"/>
    <property type="molecule type" value="Genomic_DNA"/>
</dbReference>
<dbReference type="SMART" id="SM00062">
    <property type="entry name" value="PBPb"/>
    <property type="match status" value="1"/>
</dbReference>
<dbReference type="InterPro" id="IPR001638">
    <property type="entry name" value="Solute-binding_3/MltF_N"/>
</dbReference>